<dbReference type="GO" id="GO:0015078">
    <property type="term" value="F:proton transmembrane transporter activity"/>
    <property type="evidence" value="ECO:0007669"/>
    <property type="project" value="InterPro"/>
</dbReference>
<evidence type="ECO:0000256" key="3">
    <source>
        <dbReference type="ARBA" id="ARBA00022448"/>
    </source>
</evidence>
<name>A0A2G8JXJ2_STIJA</name>
<comment type="subunit">
    <text evidence="13">Component of the ATP synthase complex composed at least of ATP5F1A/subunit alpha, ATP5F1B/subunit beta, ATP5MC1/subunit c (homooctomer), MT-ATP6/subunit a, MT-ATP8/subunit 8, ATP5ME/subunit e, ATP5MF/subunit f, ATP5MG/subunit g, ATP5MK/subunit k, ATP5MJ/subunit j, ATP5F1C/subunit gamma, ATP5F1D/subunit delta, ATP5F1E/subunit epsilon, ATP5PF/subunit F6, ATP5PB/subunit b, ATP5PD/subunit d, ATP5PO/subunit OSCP. ATP synthase complex consists of a soluble F(1) head domain (subunits alpha(3) and beta(3)) - the catalytic core - and a membrane F(0) domain - the membrane proton channel (subunits c, a, 8, e, f, g, k and j). These two domains are linked by a central stalk (subunits gamma, delta, and epsilon) rotating inside the F1 region and a stationary peripheral stalk (subunits F6, b, d, and OSCP).</text>
</comment>
<reference evidence="16 17" key="1">
    <citation type="journal article" date="2017" name="PLoS Biol.">
        <title>The sea cucumber genome provides insights into morphological evolution and visceral regeneration.</title>
        <authorList>
            <person name="Zhang X."/>
            <person name="Sun L."/>
            <person name="Yuan J."/>
            <person name="Sun Y."/>
            <person name="Gao Y."/>
            <person name="Zhang L."/>
            <person name="Li S."/>
            <person name="Dai H."/>
            <person name="Hamel J.F."/>
            <person name="Liu C."/>
            <person name="Yu Y."/>
            <person name="Liu S."/>
            <person name="Lin W."/>
            <person name="Guo K."/>
            <person name="Jin S."/>
            <person name="Xu P."/>
            <person name="Storey K.B."/>
            <person name="Huan P."/>
            <person name="Zhang T."/>
            <person name="Zhou Y."/>
            <person name="Zhang J."/>
            <person name="Lin C."/>
            <person name="Li X."/>
            <person name="Xing L."/>
            <person name="Huo D."/>
            <person name="Sun M."/>
            <person name="Wang L."/>
            <person name="Mercier A."/>
            <person name="Li F."/>
            <person name="Yang H."/>
            <person name="Xiang J."/>
        </authorList>
    </citation>
    <scope>NUCLEOTIDE SEQUENCE [LARGE SCALE GENOMIC DNA]</scope>
    <source>
        <strain evidence="16">Shaxun</strain>
        <tissue evidence="16">Muscle</tissue>
    </source>
</reference>
<comment type="caution">
    <text evidence="16">The sequence shown here is derived from an EMBL/GenBank/DDBJ whole genome shotgun (WGS) entry which is preliminary data.</text>
</comment>
<dbReference type="OrthoDB" id="9982108at2759"/>
<keyword evidence="5 15" id="KW-0375">Hydrogen ion transport</keyword>
<evidence type="ECO:0000256" key="2">
    <source>
        <dbReference type="ARBA" id="ARBA00007333"/>
    </source>
</evidence>
<keyword evidence="9 15" id="KW-0496">Mitochondrion</keyword>
<dbReference type="GO" id="GO:0005743">
    <property type="term" value="C:mitochondrial inner membrane"/>
    <property type="evidence" value="ECO:0007669"/>
    <property type="project" value="UniProtKB-SubCell"/>
</dbReference>
<dbReference type="PANTHER" id="PTHR12427">
    <property type="entry name" value="ATP SYNTHASE E CHAIN, MITOCHONDRIAL"/>
    <property type="match status" value="1"/>
</dbReference>
<protein>
    <recommendedName>
        <fullName evidence="14 15">ATP synthase F(0) complex subunit e, mitochondrial</fullName>
    </recommendedName>
</protein>
<keyword evidence="10" id="KW-0472">Membrane</keyword>
<evidence type="ECO:0000256" key="5">
    <source>
        <dbReference type="ARBA" id="ARBA00022781"/>
    </source>
</evidence>
<keyword evidence="8 15" id="KW-0406">Ion transport</keyword>
<evidence type="ECO:0000256" key="11">
    <source>
        <dbReference type="ARBA" id="ARBA00023310"/>
    </source>
</evidence>
<dbReference type="AlphaFoldDB" id="A0A2G8JXJ2"/>
<evidence type="ECO:0000256" key="7">
    <source>
        <dbReference type="ARBA" id="ARBA00022990"/>
    </source>
</evidence>
<evidence type="ECO:0000256" key="14">
    <source>
        <dbReference type="ARBA" id="ARBA00074682"/>
    </source>
</evidence>
<dbReference type="EMBL" id="MRZV01001118">
    <property type="protein sequence ID" value="PIK40477.1"/>
    <property type="molecule type" value="Genomic_DNA"/>
</dbReference>
<keyword evidence="3 15" id="KW-0813">Transport</keyword>
<gene>
    <name evidence="16" type="ORF">BSL78_22677</name>
</gene>
<dbReference type="STRING" id="307972.A0A2G8JXJ2"/>
<evidence type="ECO:0000256" key="4">
    <source>
        <dbReference type="ARBA" id="ARBA00022547"/>
    </source>
</evidence>
<dbReference type="GO" id="GO:0045259">
    <property type="term" value="C:proton-transporting ATP synthase complex"/>
    <property type="evidence" value="ECO:0007669"/>
    <property type="project" value="UniProtKB-UniRule"/>
</dbReference>
<accession>A0A2G8JXJ2</accession>
<evidence type="ECO:0000256" key="10">
    <source>
        <dbReference type="ARBA" id="ARBA00023136"/>
    </source>
</evidence>
<evidence type="ECO:0000256" key="6">
    <source>
        <dbReference type="ARBA" id="ARBA00022792"/>
    </source>
</evidence>
<dbReference type="Pfam" id="PF05680">
    <property type="entry name" value="ATP-synt_E"/>
    <property type="match status" value="1"/>
</dbReference>
<comment type="subunit">
    <text evidence="15">F-type ATPases have 2 components, CF(1) - the catalytic core - and CF(0) - the membrane proton channel. CF(1) and CF(0) have multiple subunits.</text>
</comment>
<keyword evidence="4 15" id="KW-0138">CF(0)</keyword>
<evidence type="ECO:0000256" key="15">
    <source>
        <dbReference type="RuleBase" id="RU367005"/>
    </source>
</evidence>
<evidence type="ECO:0000256" key="1">
    <source>
        <dbReference type="ARBA" id="ARBA00004273"/>
    </source>
</evidence>
<comment type="function">
    <text evidence="12 15">Subunit e, of the mitochondrial membrane ATP synthase complex (F(1)F(0) ATP synthase or Complex V) that produces ATP from ADP in the presence of a proton gradient across the membrane which is generated by electron transport complexes of the respiratory chain. ATP synthase complex consist of a soluble F(1) head domain - the catalytic core - and a membrane F(1) domain - the membrane proton channel. These two domains are linked by a central stalk rotating inside the F(1) region and a stationary peripheral stalk. During catalysis, ATP synthesis in the catalytic domain of F(1) is coupled via a rotary mechanism of the central stalk subunits to proton translocation. In vivo, can only synthesize ATP although its ATP hydrolase activity can be activated artificially in vitro. Part of the complex F(0) domain.</text>
</comment>
<evidence type="ECO:0000313" key="17">
    <source>
        <dbReference type="Proteomes" id="UP000230750"/>
    </source>
</evidence>
<keyword evidence="6 15" id="KW-0999">Mitochondrion inner membrane</keyword>
<dbReference type="Proteomes" id="UP000230750">
    <property type="component" value="Unassembled WGS sequence"/>
</dbReference>
<evidence type="ECO:0000256" key="12">
    <source>
        <dbReference type="ARBA" id="ARBA00057306"/>
    </source>
</evidence>
<comment type="similarity">
    <text evidence="2 15">Belongs to the ATPase e subunit family.</text>
</comment>
<organism evidence="16 17">
    <name type="scientific">Stichopus japonicus</name>
    <name type="common">Sea cucumber</name>
    <dbReference type="NCBI Taxonomy" id="307972"/>
    <lineage>
        <taxon>Eukaryota</taxon>
        <taxon>Metazoa</taxon>
        <taxon>Echinodermata</taxon>
        <taxon>Eleutherozoa</taxon>
        <taxon>Echinozoa</taxon>
        <taxon>Holothuroidea</taxon>
        <taxon>Aspidochirotacea</taxon>
        <taxon>Aspidochirotida</taxon>
        <taxon>Stichopodidae</taxon>
        <taxon>Apostichopus</taxon>
    </lineage>
</organism>
<comment type="subcellular location">
    <subcellularLocation>
        <location evidence="1 15">Mitochondrion inner membrane</location>
    </subcellularLocation>
</comment>
<keyword evidence="7" id="KW-0007">Acetylation</keyword>
<evidence type="ECO:0000256" key="13">
    <source>
        <dbReference type="ARBA" id="ARBA00064647"/>
    </source>
</evidence>
<dbReference type="GO" id="GO:0015986">
    <property type="term" value="P:proton motive force-driven ATP synthesis"/>
    <property type="evidence" value="ECO:0007669"/>
    <property type="project" value="InterPro"/>
</dbReference>
<evidence type="ECO:0000256" key="9">
    <source>
        <dbReference type="ARBA" id="ARBA00023128"/>
    </source>
</evidence>
<evidence type="ECO:0000256" key="8">
    <source>
        <dbReference type="ARBA" id="ARBA00023065"/>
    </source>
</evidence>
<proteinExistence type="inferred from homology"/>
<sequence length="71" mass="7733">MAPAPVAVSPLIKFGRYSALLLGIAYGSRHHKSLQKKEDGILARKEQAKAVEEKKKVAAEAGMIYRNAVKV</sequence>
<dbReference type="InterPro" id="IPR008386">
    <property type="entry name" value="ATP_synth_F0_esu_mt"/>
</dbReference>
<evidence type="ECO:0000313" key="16">
    <source>
        <dbReference type="EMBL" id="PIK40477.1"/>
    </source>
</evidence>
<keyword evidence="11 15" id="KW-0066">ATP synthesis</keyword>
<dbReference type="PANTHER" id="PTHR12427:SF1">
    <property type="entry name" value="ATP SYNTHASE SUBUNIT E, MITOCHONDRIAL"/>
    <property type="match status" value="1"/>
</dbReference>
<keyword evidence="17" id="KW-1185">Reference proteome</keyword>